<feature type="compositionally biased region" description="Low complexity" evidence="2">
    <location>
        <begin position="892"/>
        <end position="915"/>
    </location>
</feature>
<dbReference type="GO" id="GO:0031578">
    <property type="term" value="P:mitotic spindle orientation checkpoint signaling"/>
    <property type="evidence" value="ECO:0007669"/>
    <property type="project" value="TreeGrafter"/>
</dbReference>
<feature type="compositionally biased region" description="Polar residues" evidence="2">
    <location>
        <begin position="942"/>
        <end position="965"/>
    </location>
</feature>
<dbReference type="PANTHER" id="PTHR37271">
    <property type="entry name" value="KARYOGAMY PROTEIN KAR9"/>
    <property type="match status" value="1"/>
</dbReference>
<accession>A0A922T2R4</accession>
<dbReference type="GO" id="GO:0005816">
    <property type="term" value="C:spindle pole body"/>
    <property type="evidence" value="ECO:0007669"/>
    <property type="project" value="TreeGrafter"/>
</dbReference>
<comment type="caution">
    <text evidence="3">The sequence shown here is derived from an EMBL/GenBank/DDBJ whole genome shotgun (WGS) entry which is preliminary data.</text>
</comment>
<proteinExistence type="predicted"/>
<evidence type="ECO:0000313" key="3">
    <source>
        <dbReference type="EMBL" id="KAI1517572.1"/>
    </source>
</evidence>
<feature type="region of interest" description="Disordered" evidence="2">
    <location>
        <begin position="738"/>
        <end position="1070"/>
    </location>
</feature>
<dbReference type="GO" id="GO:0051293">
    <property type="term" value="P:establishment of spindle localization"/>
    <property type="evidence" value="ECO:0007669"/>
    <property type="project" value="TreeGrafter"/>
</dbReference>
<feature type="compositionally biased region" description="Low complexity" evidence="2">
    <location>
        <begin position="1054"/>
        <end position="1070"/>
    </location>
</feature>
<dbReference type="GO" id="GO:0005938">
    <property type="term" value="C:cell cortex"/>
    <property type="evidence" value="ECO:0007669"/>
    <property type="project" value="TreeGrafter"/>
</dbReference>
<dbReference type="Proteomes" id="UP000249757">
    <property type="component" value="Unassembled WGS sequence"/>
</dbReference>
<feature type="compositionally biased region" description="Polar residues" evidence="2">
    <location>
        <begin position="1"/>
        <end position="16"/>
    </location>
</feature>
<keyword evidence="4" id="KW-1185">Reference proteome</keyword>
<reference evidence="4" key="1">
    <citation type="journal article" date="2022" name="Microb. Genom.">
        <title>A global pangenome for the wheat fungal pathogen Pyrenophora tritici-repentis and prediction of effector protein structural homology.</title>
        <authorList>
            <person name="Moolhuijzen P.M."/>
            <person name="See P.T."/>
            <person name="Shi G."/>
            <person name="Powell H.R."/>
            <person name="Cockram J."/>
            <person name="Jorgensen L.N."/>
            <person name="Benslimane H."/>
            <person name="Strelkov S.E."/>
            <person name="Turner J."/>
            <person name="Liu Z."/>
            <person name="Moffat C.S."/>
        </authorList>
    </citation>
    <scope>NUCLEOTIDE SEQUENCE [LARGE SCALE GENOMIC DNA]</scope>
</reference>
<dbReference type="GO" id="GO:0030473">
    <property type="term" value="P:nuclear migration along microtubule"/>
    <property type="evidence" value="ECO:0007669"/>
    <property type="project" value="TreeGrafter"/>
</dbReference>
<dbReference type="OMA" id="IWIKKAS"/>
<protein>
    <recommendedName>
        <fullName evidence="5">KAR9 multi-domain protein</fullName>
    </recommendedName>
</protein>
<sequence length="1070" mass="116312">MSDSATPPIVNRSSPATAVDLPAKTPPNPSTAPSTTASSPKPLRHTPPHIESTTKLARNVSPGLLARMKFLNQINDNNNKSAVDVGRIEQDRLRRLDEFRKARSLDIERRGTAWSGRPGQDGLGLASQRASPLVPQSTGESVPALLMEPDFMSDHSSVVSTSDKVLPSESEADVELDMQKYRLPDVTKPEKALTQTMSATETTTESATNSPTTITTTTTNTTNIATTTTAPTTTTMAVATETEPAAAPTPPPKDTPPLPLPLPIADLLDEPSVLDDNNGIDIESYFQRRHYPRAGSIYTLSKASFTNQIQQLTSMKLPPTTIASEITALPSATLAGRALHKAANDIRLWITKTKEVLSGLDAEDDVEWAAAAGREGLAEVDIAIGKFEGLVNVYICAIEDLQSRSDIALLPAKDQTTLVSQMEDIVMNWGQIKQTLRGIKNQVEVAMEWEELWNNVLGEIGAEVENLSRLVFEMEERRHRVISDSVAEAPEKFDISELETIVEELPRKQAMLNSKRFSMPPTLAVVSPISPIPQIEQENSRLLALFAKLQPLRASLDFLPMRLNTFQMRARSIFPSACDELLRRKEQLEAQEKKLEAEADALREELGEDKWVHSFRQAGSKAVAMYESCMKSIQRLQQAIDDNEEEKLSTRIATYKDKSNHYPPSMRRVLELIDIEMKHRSTVNGEILRIQQDVRAKVEDLETVTANMDAILADFTASRKLRDSVSTVLSARTEASFAQSNLDTPGTSPASSVVLSRNNSGHKSTSTSAAKKPRQTKSTASKPALPANRRYSSVPLSTTVPPRKSLPSSGRLDFSSSRAMAGTAASQARAKTPTDRPAPKPRWNSDTHMRDTVVGHNFKPLTLTTPSPFRKDSDPPELRRSTGSRSSIPVKSPLGRSSVVSSPPSARSSGSTTPAQRPVRSLASPMRSPATPAKDKLPIRSTPGTSPQPKANTPASDRTTASGRQVSVAPEEVNGTSNGNGNEESPAARRASRPPSASANRRSSFLHSAKQRTPSTSAPRVESSPASATGRTTSRHANAGEGRTSVAGERRTSSRISGRQSSQGERPGWR</sequence>
<evidence type="ECO:0000313" key="4">
    <source>
        <dbReference type="Proteomes" id="UP000249757"/>
    </source>
</evidence>
<feature type="compositionally biased region" description="Polar residues" evidence="2">
    <location>
        <begin position="790"/>
        <end position="800"/>
    </location>
</feature>
<evidence type="ECO:0000256" key="1">
    <source>
        <dbReference type="SAM" id="Coils"/>
    </source>
</evidence>
<name>A0A922T2R4_9PLEO</name>
<dbReference type="EMBL" id="NRDI02000003">
    <property type="protein sequence ID" value="KAI1517572.1"/>
    <property type="molecule type" value="Genomic_DNA"/>
</dbReference>
<evidence type="ECO:0008006" key="5">
    <source>
        <dbReference type="Google" id="ProtNLM"/>
    </source>
</evidence>
<feature type="compositionally biased region" description="Low complexity" evidence="2">
    <location>
        <begin position="31"/>
        <end position="41"/>
    </location>
</feature>
<feature type="compositionally biased region" description="Low complexity" evidence="2">
    <location>
        <begin position="971"/>
        <end position="1003"/>
    </location>
</feature>
<evidence type="ECO:0000256" key="2">
    <source>
        <dbReference type="SAM" id="MobiDB-lite"/>
    </source>
</evidence>
<dbReference type="PANTHER" id="PTHR37271:SF1">
    <property type="entry name" value="KARYOGAMY PROTEIN KAR9"/>
    <property type="match status" value="1"/>
</dbReference>
<feature type="region of interest" description="Disordered" evidence="2">
    <location>
        <begin position="1"/>
        <end position="51"/>
    </location>
</feature>
<dbReference type="GO" id="GO:0043332">
    <property type="term" value="C:mating projection tip"/>
    <property type="evidence" value="ECO:0007669"/>
    <property type="project" value="TreeGrafter"/>
</dbReference>
<feature type="compositionally biased region" description="Polar residues" evidence="2">
    <location>
        <begin position="128"/>
        <end position="137"/>
    </location>
</feature>
<keyword evidence="1" id="KW-0175">Coiled coil</keyword>
<dbReference type="OrthoDB" id="5559380at2759"/>
<feature type="compositionally biased region" description="Basic and acidic residues" evidence="2">
    <location>
        <begin position="832"/>
        <end position="853"/>
    </location>
</feature>
<feature type="region of interest" description="Disordered" evidence="2">
    <location>
        <begin position="198"/>
        <end position="218"/>
    </location>
</feature>
<gene>
    <name evidence="3" type="ORF">Ptr86124_002873</name>
</gene>
<dbReference type="Pfam" id="PF08580">
    <property type="entry name" value="KAR9"/>
    <property type="match status" value="1"/>
</dbReference>
<feature type="compositionally biased region" description="Polar residues" evidence="2">
    <location>
        <begin position="738"/>
        <end position="769"/>
    </location>
</feature>
<organism evidence="3 4">
    <name type="scientific">Pyrenophora tritici-repentis</name>
    <dbReference type="NCBI Taxonomy" id="45151"/>
    <lineage>
        <taxon>Eukaryota</taxon>
        <taxon>Fungi</taxon>
        <taxon>Dikarya</taxon>
        <taxon>Ascomycota</taxon>
        <taxon>Pezizomycotina</taxon>
        <taxon>Dothideomycetes</taxon>
        <taxon>Pleosporomycetidae</taxon>
        <taxon>Pleosporales</taxon>
        <taxon>Pleosporineae</taxon>
        <taxon>Pleosporaceae</taxon>
        <taxon>Pyrenophora</taxon>
    </lineage>
</organism>
<dbReference type="InterPro" id="IPR013889">
    <property type="entry name" value="Karyogamy_KAR9"/>
</dbReference>
<feature type="coiled-coil region" evidence="1">
    <location>
        <begin position="578"/>
        <end position="646"/>
    </location>
</feature>
<feature type="compositionally biased region" description="Polar residues" evidence="2">
    <location>
        <begin position="1011"/>
        <end position="1036"/>
    </location>
</feature>
<dbReference type="AlphaFoldDB" id="A0A922T2R4"/>
<feature type="region of interest" description="Disordered" evidence="2">
    <location>
        <begin position="112"/>
        <end position="137"/>
    </location>
</feature>
<feature type="compositionally biased region" description="Basic and acidic residues" evidence="2">
    <location>
        <begin position="869"/>
        <end position="880"/>
    </location>
</feature>